<dbReference type="AlphaFoldDB" id="A0A2G8K210"/>
<dbReference type="CDD" id="cd10442">
    <property type="entry name" value="GIY-YIG_PLEs"/>
    <property type="match status" value="1"/>
</dbReference>
<dbReference type="SUPFAM" id="SSF82771">
    <property type="entry name" value="GIY-YIG endonuclease"/>
    <property type="match status" value="1"/>
</dbReference>
<dbReference type="InterPro" id="IPR035901">
    <property type="entry name" value="GIY-YIG_endonuc_sf"/>
</dbReference>
<dbReference type="OrthoDB" id="5586934at2759"/>
<evidence type="ECO:0000313" key="3">
    <source>
        <dbReference type="Proteomes" id="UP000230750"/>
    </source>
</evidence>
<dbReference type="PANTHER" id="PTHR33802:SF1">
    <property type="entry name" value="XK-RELATED PROTEIN"/>
    <property type="match status" value="1"/>
</dbReference>
<keyword evidence="3" id="KW-1185">Reference proteome</keyword>
<feature type="transmembrane region" description="Helical" evidence="1">
    <location>
        <begin position="180"/>
        <end position="201"/>
    </location>
</feature>
<feature type="transmembrane region" description="Helical" evidence="1">
    <location>
        <begin position="116"/>
        <end position="138"/>
    </location>
</feature>
<accession>A0A2G8K210</accession>
<feature type="transmembrane region" description="Helical" evidence="1">
    <location>
        <begin position="258"/>
        <end position="283"/>
    </location>
</feature>
<reference evidence="2 3" key="1">
    <citation type="journal article" date="2017" name="PLoS Biol.">
        <title>The sea cucumber genome provides insights into morphological evolution and visceral regeneration.</title>
        <authorList>
            <person name="Zhang X."/>
            <person name="Sun L."/>
            <person name="Yuan J."/>
            <person name="Sun Y."/>
            <person name="Gao Y."/>
            <person name="Zhang L."/>
            <person name="Li S."/>
            <person name="Dai H."/>
            <person name="Hamel J.F."/>
            <person name="Liu C."/>
            <person name="Yu Y."/>
            <person name="Liu S."/>
            <person name="Lin W."/>
            <person name="Guo K."/>
            <person name="Jin S."/>
            <person name="Xu P."/>
            <person name="Storey K.B."/>
            <person name="Huan P."/>
            <person name="Zhang T."/>
            <person name="Zhou Y."/>
            <person name="Zhang J."/>
            <person name="Lin C."/>
            <person name="Li X."/>
            <person name="Xing L."/>
            <person name="Huo D."/>
            <person name="Sun M."/>
            <person name="Wang L."/>
            <person name="Mercier A."/>
            <person name="Li F."/>
            <person name="Yang H."/>
            <person name="Xiang J."/>
        </authorList>
    </citation>
    <scope>NUCLEOTIDE SEQUENCE [LARGE SCALE GENOMIC DNA]</scope>
    <source>
        <strain evidence="2">Shaxun</strain>
        <tissue evidence="2">Muscle</tissue>
    </source>
</reference>
<dbReference type="EMBL" id="MRZV01000966">
    <property type="protein sequence ID" value="PIK42041.1"/>
    <property type="molecule type" value="Genomic_DNA"/>
</dbReference>
<gene>
    <name evidence="2" type="ORF">BSL78_21099</name>
</gene>
<proteinExistence type="predicted"/>
<keyword evidence="1" id="KW-0472">Membrane</keyword>
<sequence length="362" mass="41150">MQLTHKTKGHITCTTTNVIYLIFCRVCGIQYVGETKTTLKKRFYGHRSTVNTMKTETPVGEHFNPPNHTINVMSQQSLGSRPDLVRISGERHRFESSTGNISDRFDTEITPAGWTFSIWGVIYIFQALWIIYILISICRRTESGPLYKNPMIVSVLFLAVYALNMALNVSWLLLWDRLMFEVALAVLILITFTLYVCLIDYHIRINKNVKQLAKGNKLDLFLFRLFLQNGVSIYATWCTIATLLNLTIVLVYTVGLEQQVACLISLSVLALELVVFVALDMFVFERYLRYTFSTYLTVLWALSGSLAANWDPAKPHSIMSVVLLGLTAVFLVTKLVLTIINSQTKPLYVKDIIPTRQPEKSA</sequence>
<organism evidence="2 3">
    <name type="scientific">Stichopus japonicus</name>
    <name type="common">Sea cucumber</name>
    <dbReference type="NCBI Taxonomy" id="307972"/>
    <lineage>
        <taxon>Eukaryota</taxon>
        <taxon>Metazoa</taxon>
        <taxon>Echinodermata</taxon>
        <taxon>Eleutherozoa</taxon>
        <taxon>Echinozoa</taxon>
        <taxon>Holothuroidea</taxon>
        <taxon>Aspidochirotacea</taxon>
        <taxon>Aspidochirotida</taxon>
        <taxon>Stichopodidae</taxon>
        <taxon>Apostichopus</taxon>
    </lineage>
</organism>
<feature type="transmembrane region" description="Helical" evidence="1">
    <location>
        <begin position="150"/>
        <end position="174"/>
    </location>
</feature>
<name>A0A2G8K210_STIJA</name>
<protein>
    <submittedName>
        <fullName evidence="2">Uncharacterized protein</fullName>
    </submittedName>
</protein>
<evidence type="ECO:0000256" key="1">
    <source>
        <dbReference type="SAM" id="Phobius"/>
    </source>
</evidence>
<comment type="caution">
    <text evidence="2">The sequence shown here is derived from an EMBL/GenBank/DDBJ whole genome shotgun (WGS) entry which is preliminary data.</text>
</comment>
<keyword evidence="1" id="KW-1133">Transmembrane helix</keyword>
<dbReference type="PANTHER" id="PTHR33802">
    <property type="entry name" value="SI:CH211-161H7.5-RELATED"/>
    <property type="match status" value="1"/>
</dbReference>
<keyword evidence="1" id="KW-0812">Transmembrane</keyword>
<feature type="transmembrane region" description="Helical" evidence="1">
    <location>
        <begin position="221"/>
        <end position="252"/>
    </location>
</feature>
<dbReference type="Proteomes" id="UP000230750">
    <property type="component" value="Unassembled WGS sequence"/>
</dbReference>
<feature type="transmembrane region" description="Helical" evidence="1">
    <location>
        <begin position="316"/>
        <end position="340"/>
    </location>
</feature>
<evidence type="ECO:0000313" key="2">
    <source>
        <dbReference type="EMBL" id="PIK42041.1"/>
    </source>
</evidence>